<dbReference type="NCBIfam" id="TIGR04183">
    <property type="entry name" value="Por_Secre_tail"/>
    <property type="match status" value="1"/>
</dbReference>
<dbReference type="Pfam" id="PF18962">
    <property type="entry name" value="Por_Secre_tail"/>
    <property type="match status" value="1"/>
</dbReference>
<proteinExistence type="predicted"/>
<dbReference type="OrthoDB" id="1405746at2"/>
<accession>A0A1A9LIS4</accession>
<dbReference type="InterPro" id="IPR026444">
    <property type="entry name" value="Secre_tail"/>
</dbReference>
<name>A0A1A9LIS4_9FLAO</name>
<reference evidence="4 5" key="1">
    <citation type="submission" date="2016-05" db="EMBL/GenBank/DDBJ databases">
        <title>Genome sequencing of Vitellibacter soesokkakensis RSSK-12.</title>
        <authorList>
            <person name="Thevarajoo S."/>
            <person name="Selvaratnam C."/>
            <person name="Goh K.M."/>
            <person name="Chan K.-G."/>
            <person name="Chong C.S."/>
        </authorList>
    </citation>
    <scope>NUCLEOTIDE SEQUENCE [LARGE SCALE GENOMIC DNA]</scope>
    <source>
        <strain evidence="4 5">RSSK-12</strain>
    </source>
</reference>
<dbReference type="STRING" id="1385699.A7A78_02650"/>
<evidence type="ECO:0000259" key="3">
    <source>
        <dbReference type="Pfam" id="PF18962"/>
    </source>
</evidence>
<evidence type="ECO:0000313" key="4">
    <source>
        <dbReference type="EMBL" id="OAD92826.1"/>
    </source>
</evidence>
<organism evidence="4 5">
    <name type="scientific">Aequorivita soesokkakensis</name>
    <dbReference type="NCBI Taxonomy" id="1385699"/>
    <lineage>
        <taxon>Bacteria</taxon>
        <taxon>Pseudomonadati</taxon>
        <taxon>Bacteroidota</taxon>
        <taxon>Flavobacteriia</taxon>
        <taxon>Flavobacteriales</taxon>
        <taxon>Flavobacteriaceae</taxon>
        <taxon>Aequorivita</taxon>
    </lineage>
</organism>
<dbReference type="AlphaFoldDB" id="A0A1A9LIS4"/>
<dbReference type="EMBL" id="LXIE01000001">
    <property type="protein sequence ID" value="OAD92826.1"/>
    <property type="molecule type" value="Genomic_DNA"/>
</dbReference>
<evidence type="ECO:0000313" key="5">
    <source>
        <dbReference type="Proteomes" id="UP000077552"/>
    </source>
</evidence>
<dbReference type="SUPFAM" id="SSF101898">
    <property type="entry name" value="NHL repeat"/>
    <property type="match status" value="1"/>
</dbReference>
<protein>
    <recommendedName>
        <fullName evidence="3">Secretion system C-terminal sorting domain-containing protein</fullName>
    </recommendedName>
</protein>
<feature type="signal peptide" evidence="2">
    <location>
        <begin position="1"/>
        <end position="20"/>
    </location>
</feature>
<comment type="caution">
    <text evidence="4">The sequence shown here is derived from an EMBL/GenBank/DDBJ whole genome shotgun (WGS) entry which is preliminary data.</text>
</comment>
<dbReference type="Proteomes" id="UP000077552">
    <property type="component" value="Unassembled WGS sequence"/>
</dbReference>
<sequence length="609" mass="62459">MRKITLLFGCLIGLSGAVIAQDLQQSSDVDGLLNRLSQLGNNIGNVSDYFTLEEQATLRNHFAHSRPANTYNGVLLDNAAAHSFVSVDGPGVRVANGPAGTATQALLGQRAPVTITQNNSQTIVDELGLTCQSGGITTDNQFAGVFNLSADFGINNDWEIQSVEFGVDEVLFAPGDAYPVTVNAYTTTSDPNGTLTLLGSASTTIGSADALSVVAVPMPAGVVVPAGGVLVIELQVFNDGVTGFRLGATDVASNDDSWILAADCSLTTFGTYASLGFADRWHVMNVVGEDAGGSTGPAVVFGIDNTTTSLVSFDPADPTVLTNLGISPAVGFENAGAIDPNNNGTAYVLDNGGAFYSVDLASGVYTSLGNIAAPNGETWAGAEFDPTSGTMYAISTNITTSTLSTIDTGAATATTVGMTSMAGAISLMIDGAGNAYSHDIVDDTFYSVDLTSGATTPIGSLGFDANFGQGGTYNPGDGFVYLSAFDNGSFQSQWRQVDVATGTSTVIGLFNGGADQVAWTSVQGGTSGVSENALEGFAYYPNPTSDVLSLKSVNSIDSVAIFNLLGQRVLDTKIGATTSDISLSGLTAGTYIMKVTVAGQTGTYKVLKN</sequence>
<feature type="chain" id="PRO_5008392349" description="Secretion system C-terminal sorting domain-containing protein" evidence="2">
    <location>
        <begin position="21"/>
        <end position="609"/>
    </location>
</feature>
<evidence type="ECO:0000256" key="1">
    <source>
        <dbReference type="ARBA" id="ARBA00022729"/>
    </source>
</evidence>
<keyword evidence="1 2" id="KW-0732">Signal</keyword>
<keyword evidence="5" id="KW-1185">Reference proteome</keyword>
<evidence type="ECO:0000256" key="2">
    <source>
        <dbReference type="SAM" id="SignalP"/>
    </source>
</evidence>
<feature type="domain" description="Secretion system C-terminal sorting" evidence="3">
    <location>
        <begin position="540"/>
        <end position="605"/>
    </location>
</feature>
<gene>
    <name evidence="4" type="ORF">A7A78_02650</name>
</gene>